<dbReference type="PANTHER" id="PTHR43255:SF1">
    <property type="entry name" value="IRON-SULFUR-BINDING OXIDOREDUCTASE FADF-RELATED"/>
    <property type="match status" value="1"/>
</dbReference>
<keyword evidence="1" id="KW-0004">4Fe-4S</keyword>
<dbReference type="PROSITE" id="PS00198">
    <property type="entry name" value="4FE4S_FER_1"/>
    <property type="match status" value="1"/>
</dbReference>
<dbReference type="Pfam" id="PF13534">
    <property type="entry name" value="Fer4_17"/>
    <property type="match status" value="1"/>
</dbReference>
<dbReference type="AlphaFoldDB" id="A0AAE3EBH6"/>
<evidence type="ECO:0000256" key="3">
    <source>
        <dbReference type="ARBA" id="ARBA00023002"/>
    </source>
</evidence>
<dbReference type="InterPro" id="IPR051460">
    <property type="entry name" value="HdrC_iron-sulfur_subunit"/>
</dbReference>
<proteinExistence type="predicted"/>
<evidence type="ECO:0000259" key="6">
    <source>
        <dbReference type="PROSITE" id="PS51379"/>
    </source>
</evidence>
<evidence type="ECO:0000313" key="7">
    <source>
        <dbReference type="EMBL" id="MCC2231658.1"/>
    </source>
</evidence>
<name>A0AAE3EBH6_9FIRM</name>
<reference evidence="7" key="1">
    <citation type="submission" date="2021-10" db="EMBL/GenBank/DDBJ databases">
        <title>Anaerobic single-cell dispensing facilitates the cultivation of human gut bacteria.</title>
        <authorList>
            <person name="Afrizal A."/>
        </authorList>
    </citation>
    <scope>NUCLEOTIDE SEQUENCE</scope>
    <source>
        <strain evidence="7">CLA-AA-H215</strain>
    </source>
</reference>
<evidence type="ECO:0000256" key="4">
    <source>
        <dbReference type="ARBA" id="ARBA00023004"/>
    </source>
</evidence>
<keyword evidence="5" id="KW-0411">Iron-sulfur</keyword>
<evidence type="ECO:0000256" key="5">
    <source>
        <dbReference type="ARBA" id="ARBA00023014"/>
    </source>
</evidence>
<dbReference type="InterPro" id="IPR017896">
    <property type="entry name" value="4Fe4S_Fe-S-bd"/>
</dbReference>
<dbReference type="Proteomes" id="UP001198182">
    <property type="component" value="Unassembled WGS sequence"/>
</dbReference>
<accession>A0AAE3EBH6</accession>
<dbReference type="GO" id="GO:0046872">
    <property type="term" value="F:metal ion binding"/>
    <property type="evidence" value="ECO:0007669"/>
    <property type="project" value="UniProtKB-KW"/>
</dbReference>
<evidence type="ECO:0000256" key="1">
    <source>
        <dbReference type="ARBA" id="ARBA00022485"/>
    </source>
</evidence>
<dbReference type="InterPro" id="IPR017900">
    <property type="entry name" value="4Fe4S_Fe_S_CS"/>
</dbReference>
<dbReference type="PANTHER" id="PTHR43255">
    <property type="entry name" value="IRON-SULFUR-BINDING OXIDOREDUCTASE FADF-RELATED-RELATED"/>
    <property type="match status" value="1"/>
</dbReference>
<dbReference type="InterPro" id="IPR028261">
    <property type="entry name" value="DPD_II"/>
</dbReference>
<dbReference type="Pfam" id="PF14691">
    <property type="entry name" value="Fer4_20"/>
    <property type="match status" value="1"/>
</dbReference>
<dbReference type="NCBIfam" id="NF045663">
    <property type="entry name" value="diclust_near_Sec"/>
    <property type="match status" value="1"/>
</dbReference>
<protein>
    <submittedName>
        <fullName evidence="7">NAD(P)-binding protein</fullName>
    </submittedName>
</protein>
<dbReference type="GO" id="GO:0005886">
    <property type="term" value="C:plasma membrane"/>
    <property type="evidence" value="ECO:0007669"/>
    <property type="project" value="TreeGrafter"/>
</dbReference>
<dbReference type="GO" id="GO:0051539">
    <property type="term" value="F:4 iron, 4 sulfur cluster binding"/>
    <property type="evidence" value="ECO:0007669"/>
    <property type="project" value="UniProtKB-KW"/>
</dbReference>
<dbReference type="SUPFAM" id="SSF46548">
    <property type="entry name" value="alpha-helical ferredoxin"/>
    <property type="match status" value="2"/>
</dbReference>
<evidence type="ECO:0000313" key="8">
    <source>
        <dbReference type="Proteomes" id="UP001198182"/>
    </source>
</evidence>
<dbReference type="Gene3D" id="3.50.50.60">
    <property type="entry name" value="FAD/NAD(P)-binding domain"/>
    <property type="match status" value="1"/>
</dbReference>
<keyword evidence="8" id="KW-1185">Reference proteome</keyword>
<dbReference type="RefSeq" id="WP_308454177.1">
    <property type="nucleotide sequence ID" value="NZ_JAJEQR010000035.1"/>
</dbReference>
<dbReference type="GO" id="GO:0016491">
    <property type="term" value="F:oxidoreductase activity"/>
    <property type="evidence" value="ECO:0007669"/>
    <property type="project" value="UniProtKB-KW"/>
</dbReference>
<dbReference type="PROSITE" id="PS51379">
    <property type="entry name" value="4FE4S_FER_2"/>
    <property type="match status" value="1"/>
</dbReference>
<sequence>MGFLQNFEKTLADQCFQNEPPFCSAACPFHLDINDLIHKWRKGRFNAAYRTFQNTVGFPGIVAALCPHPCEKACLRCRSEQPGDGAVSLHLLEQATLAYAKRKKPNAYNMPLKDKKIAVIGSGLSGLACTLFLCNKKYQVTVFEKEGRIGGRLWEQLPSELFLKDIENQFQFESYDLRLNTEITSLDELADFDAIYIATGRDGSSFGLSDRPEGAFATDRDGVFWGGELRGRSPMEALSDGLAASHAVERWLKTSLMNQPKESEGTKLCLGTDRLREAPAVLPADGSAYTEKEAAAEAERCELCACDACMKSCDLMRLYEKTPRRIYEEVYITIHPGTLSRDGTWATRLITTCNQCGVCKQVCPQHIDIGEFFLQAHRAMHDKGAMPWAFHDYWLRDMEFSNGEASILVRGPQCGEQPKYVFFPGCQMGASDPAYVTKSFEWLQKKCPETALWVHCCGAPVEWAGDTARHAQEISLIREQWEQLGRPQFLFGCTTCRQMFARYLPEIKGVFLYEKMAEWGVKGEGASGAEHICSVFDPCSSREFPDLQESIRTLTGQLQIPLEPLEHEREEARCCSFGGHTAIAAGRYSYEVARDRASENRNPYIAYCVNCRDTFASQKKPVYHILDLVFGLHGTDRPAPTLTERWENRQNLRDTLVEQYLGEQTERKETMNLYIEETLKHQLSREMILESDMAEVIAWCESTGRKVKNSSGHFIGHKKIQNMTYWAEYQPEGDGYRLFTGYAHRMCLEEENK</sequence>
<dbReference type="Pfam" id="PF13450">
    <property type="entry name" value="NAD_binding_8"/>
    <property type="match status" value="1"/>
</dbReference>
<evidence type="ECO:0000256" key="2">
    <source>
        <dbReference type="ARBA" id="ARBA00022723"/>
    </source>
</evidence>
<keyword evidence="3" id="KW-0560">Oxidoreductase</keyword>
<gene>
    <name evidence="7" type="ORF">LKD81_11730</name>
</gene>
<dbReference type="SUPFAM" id="SSF51905">
    <property type="entry name" value="FAD/NAD(P)-binding domain"/>
    <property type="match status" value="1"/>
</dbReference>
<dbReference type="InterPro" id="IPR036188">
    <property type="entry name" value="FAD/NAD-bd_sf"/>
</dbReference>
<feature type="domain" description="4Fe-4S ferredoxin-type" evidence="6">
    <location>
        <begin position="345"/>
        <end position="372"/>
    </location>
</feature>
<organism evidence="7 8">
    <name type="scientific">Hominifimenecus microfluidus</name>
    <dbReference type="NCBI Taxonomy" id="2885348"/>
    <lineage>
        <taxon>Bacteria</taxon>
        <taxon>Bacillati</taxon>
        <taxon>Bacillota</taxon>
        <taxon>Clostridia</taxon>
        <taxon>Lachnospirales</taxon>
        <taxon>Lachnospiraceae</taxon>
        <taxon>Hominifimenecus</taxon>
    </lineage>
</organism>
<keyword evidence="4" id="KW-0408">Iron</keyword>
<keyword evidence="2" id="KW-0479">Metal-binding</keyword>
<dbReference type="InterPro" id="IPR009051">
    <property type="entry name" value="Helical_ferredxn"/>
</dbReference>
<dbReference type="EMBL" id="JAJEQR010000035">
    <property type="protein sequence ID" value="MCC2231658.1"/>
    <property type="molecule type" value="Genomic_DNA"/>
</dbReference>
<dbReference type="Gene3D" id="1.10.1060.10">
    <property type="entry name" value="Alpha-helical ferredoxin"/>
    <property type="match status" value="2"/>
</dbReference>
<comment type="caution">
    <text evidence="7">The sequence shown here is derived from an EMBL/GenBank/DDBJ whole genome shotgun (WGS) entry which is preliminary data.</text>
</comment>